<gene>
    <name evidence="11" type="primary">tal</name>
    <name evidence="12" type="ORF">HMPREF9020_00751</name>
</gene>
<dbReference type="AlphaFoldDB" id="W5IJE0"/>
<evidence type="ECO:0000313" key="12">
    <source>
        <dbReference type="EMBL" id="EFG27115.1"/>
    </source>
</evidence>
<dbReference type="Gene3D" id="3.20.20.70">
    <property type="entry name" value="Aldolase class I"/>
    <property type="match status" value="1"/>
</dbReference>
<name>W5IJE0_SCAIO</name>
<comment type="subcellular location">
    <subcellularLocation>
        <location evidence="2 11">Cytoplasm</location>
    </subcellularLocation>
</comment>
<dbReference type="EMBL" id="ADCX01000004">
    <property type="protein sequence ID" value="EFG27115.1"/>
    <property type="molecule type" value="Genomic_DNA"/>
</dbReference>
<evidence type="ECO:0000256" key="8">
    <source>
        <dbReference type="ARBA" id="ARBA00023126"/>
    </source>
</evidence>
<reference evidence="12 13" key="1">
    <citation type="submission" date="2012-01" db="EMBL/GenBank/DDBJ databases">
        <title>The Genome Sequence of Scardovia inopinata F0304.</title>
        <authorList>
            <consortium name="The Broad Institute Genome Sequencing Platform"/>
            <person name="Ward D."/>
            <person name="Earl A."/>
            <person name="Feldgarden M."/>
            <person name="Gevers D."/>
            <person name="Young S."/>
            <person name="Zeng Q."/>
            <person name="Koehrsen M."/>
            <person name="Alvarado L."/>
            <person name="Berlin A.M."/>
            <person name="Borenstein D."/>
            <person name="Chapman S.B."/>
            <person name="Chen Z."/>
            <person name="Engels R."/>
            <person name="Freedman E."/>
            <person name="Gellesch M."/>
            <person name="Goldberg J."/>
            <person name="Griggs A."/>
            <person name="Gujja S."/>
            <person name="Heilman E.R."/>
            <person name="Heiman D.I."/>
            <person name="Hepburn T.A."/>
            <person name="Howarth C."/>
            <person name="Jen D."/>
            <person name="Larson L."/>
            <person name="Mehta T."/>
            <person name="Park D."/>
            <person name="Pearson M."/>
            <person name="Richards J."/>
            <person name="Roberts A."/>
            <person name="Saif S."/>
            <person name="Shea T.D."/>
            <person name="Shenoy N."/>
            <person name="Sisk P."/>
            <person name="Stolte C."/>
            <person name="Sykes S.N."/>
            <person name="Walk T."/>
            <person name="White J."/>
            <person name="Yandava C."/>
            <person name="Izard J."/>
            <person name="Baranova O.V."/>
            <person name="Blanton J.M."/>
            <person name="Tanner A.C."/>
            <person name="Dewhirst F."/>
            <person name="Haas B."/>
            <person name="Nusbaum C."/>
            <person name="Birren B."/>
        </authorList>
    </citation>
    <scope>NUCLEOTIDE SEQUENCE [LARGE SCALE GENOMIC DNA]</scope>
    <source>
        <strain evidence="12 13">F0304</strain>
    </source>
</reference>
<evidence type="ECO:0000256" key="11">
    <source>
        <dbReference type="HAMAP-Rule" id="MF_00493"/>
    </source>
</evidence>
<sequence length="369" mass="40047">MAENVHTQKTSDSGVSIWLDDLSRSRIESGSLQELIATKNVVGVTTNPSIFAKALHEVGPYDEQLKQLGKVNVEDAVRELTTTDVRNATDIFREIAESTDYVDGRVSIEVDPRLAHETEKTEEQAEQLWKKVDRPNAMIKIPATLEGLPAITATLAKGISVNVTLIFSLERYEKVIDAFIEGIAQADANGHDLKHIGSVASFFVSRVDTAVDKLLEANGSAEAKALEGKAAVANARLAYELFEKKFAEDPRWAALEAKGAKRQRPLWASTGTKNAAYSPCKYVDELVAPDVVNTMPEKTLNALAEQGDGAPSIAGTYEESHKVMEQLAALGINIKDVTDKLEADGVAQFINSWDSVLADVQAGIDRVNG</sequence>
<evidence type="ECO:0000256" key="10">
    <source>
        <dbReference type="ARBA" id="ARBA00048810"/>
    </source>
</evidence>
<dbReference type="GO" id="GO:0005737">
    <property type="term" value="C:cytoplasm"/>
    <property type="evidence" value="ECO:0007669"/>
    <property type="project" value="UniProtKB-SubCell"/>
</dbReference>
<dbReference type="SUPFAM" id="SSF51569">
    <property type="entry name" value="Aldolase"/>
    <property type="match status" value="1"/>
</dbReference>
<dbReference type="NCBIfam" id="NF002881">
    <property type="entry name" value="PRK03343.1"/>
    <property type="match status" value="1"/>
</dbReference>
<evidence type="ECO:0000256" key="6">
    <source>
        <dbReference type="ARBA" id="ARBA00022490"/>
    </source>
</evidence>
<evidence type="ECO:0000256" key="2">
    <source>
        <dbReference type="ARBA" id="ARBA00004496"/>
    </source>
</evidence>
<dbReference type="HOGENOM" id="CLU_050771_1_0_11"/>
<dbReference type="EC" id="2.2.1.2" evidence="5 11"/>
<dbReference type="eggNOG" id="COG0176">
    <property type="taxonomic scope" value="Bacteria"/>
</dbReference>
<dbReference type="PIRSF" id="PIRSF036915">
    <property type="entry name" value="Trnald_Bac_Plnt"/>
    <property type="match status" value="1"/>
</dbReference>
<dbReference type="GO" id="GO:0005975">
    <property type="term" value="P:carbohydrate metabolic process"/>
    <property type="evidence" value="ECO:0007669"/>
    <property type="project" value="InterPro"/>
</dbReference>
<dbReference type="Proteomes" id="UP000005777">
    <property type="component" value="Unassembled WGS sequence"/>
</dbReference>
<comment type="similarity">
    <text evidence="4 11">Belongs to the transaldolase family. Type 2 subfamily.</text>
</comment>
<dbReference type="HAMAP" id="MF_00493">
    <property type="entry name" value="Transaldolase_2"/>
    <property type="match status" value="1"/>
</dbReference>
<proteinExistence type="inferred from homology"/>
<keyword evidence="8 11" id="KW-0570">Pentose shunt</keyword>
<dbReference type="GO" id="GO:0004801">
    <property type="term" value="F:transaldolase activity"/>
    <property type="evidence" value="ECO:0007669"/>
    <property type="project" value="UniProtKB-UniRule"/>
</dbReference>
<dbReference type="PANTHER" id="PTHR10683:SF31">
    <property type="entry name" value="TRANSALDOLASE"/>
    <property type="match status" value="1"/>
</dbReference>
<keyword evidence="6 11" id="KW-0963">Cytoplasm</keyword>
<accession>W5IJE0</accession>
<evidence type="ECO:0000256" key="1">
    <source>
        <dbReference type="ARBA" id="ARBA00003518"/>
    </source>
</evidence>
<evidence type="ECO:0000256" key="3">
    <source>
        <dbReference type="ARBA" id="ARBA00004857"/>
    </source>
</evidence>
<evidence type="ECO:0000256" key="9">
    <source>
        <dbReference type="ARBA" id="ARBA00023270"/>
    </source>
</evidence>
<organism evidence="12 13">
    <name type="scientific">Scardovia inopinata F0304</name>
    <dbReference type="NCBI Taxonomy" id="641146"/>
    <lineage>
        <taxon>Bacteria</taxon>
        <taxon>Bacillati</taxon>
        <taxon>Actinomycetota</taxon>
        <taxon>Actinomycetes</taxon>
        <taxon>Bifidobacteriales</taxon>
        <taxon>Bifidobacteriaceae</taxon>
        <taxon>Scardovia</taxon>
    </lineage>
</organism>
<dbReference type="NCBIfam" id="TIGR00876">
    <property type="entry name" value="tal_mycobact"/>
    <property type="match status" value="1"/>
</dbReference>
<comment type="function">
    <text evidence="1 11">Transaldolase is important for the balance of metabolites in the pentose-phosphate pathway.</text>
</comment>
<protein>
    <recommendedName>
        <fullName evidence="5 11">Transaldolase</fullName>
        <ecNumber evidence="5 11">2.2.1.2</ecNumber>
    </recommendedName>
</protein>
<dbReference type="InterPro" id="IPR004732">
    <property type="entry name" value="Transaldolase_2"/>
</dbReference>
<feature type="active site" description="Schiff-base intermediate with substrate" evidence="11">
    <location>
        <position position="140"/>
    </location>
</feature>
<dbReference type="UniPathway" id="UPA00115">
    <property type="reaction ID" value="UER00414"/>
</dbReference>
<comment type="pathway">
    <text evidence="3 11">Carbohydrate degradation; pentose phosphate pathway; D-glyceraldehyde 3-phosphate and beta-D-fructose 6-phosphate from D-ribose 5-phosphate and D-xylulose 5-phosphate (non-oxidative stage): step 2/3.</text>
</comment>
<keyword evidence="7 11" id="KW-0808">Transferase</keyword>
<keyword evidence="13" id="KW-1185">Reference proteome</keyword>
<dbReference type="InterPro" id="IPR013785">
    <property type="entry name" value="Aldolase_TIM"/>
</dbReference>
<dbReference type="PANTHER" id="PTHR10683">
    <property type="entry name" value="TRANSALDOLASE"/>
    <property type="match status" value="1"/>
</dbReference>
<evidence type="ECO:0000256" key="5">
    <source>
        <dbReference type="ARBA" id="ARBA00013151"/>
    </source>
</evidence>
<comment type="catalytic activity">
    <reaction evidence="10 11">
        <text>D-sedoheptulose 7-phosphate + D-glyceraldehyde 3-phosphate = D-erythrose 4-phosphate + beta-D-fructose 6-phosphate</text>
        <dbReference type="Rhea" id="RHEA:17053"/>
        <dbReference type="ChEBI" id="CHEBI:16897"/>
        <dbReference type="ChEBI" id="CHEBI:57483"/>
        <dbReference type="ChEBI" id="CHEBI:57634"/>
        <dbReference type="ChEBI" id="CHEBI:59776"/>
        <dbReference type="EC" id="2.2.1.2"/>
    </reaction>
</comment>
<dbReference type="GO" id="GO:0006098">
    <property type="term" value="P:pentose-phosphate shunt"/>
    <property type="evidence" value="ECO:0007669"/>
    <property type="project" value="UniProtKB-UniRule"/>
</dbReference>
<dbReference type="CDD" id="cd00955">
    <property type="entry name" value="Transaldolase_like"/>
    <property type="match status" value="1"/>
</dbReference>
<dbReference type="Pfam" id="PF00923">
    <property type="entry name" value="TAL_FSA"/>
    <property type="match status" value="1"/>
</dbReference>
<keyword evidence="9 11" id="KW-0704">Schiff base</keyword>
<evidence type="ECO:0000256" key="7">
    <source>
        <dbReference type="ARBA" id="ARBA00022679"/>
    </source>
</evidence>
<evidence type="ECO:0000256" key="4">
    <source>
        <dbReference type="ARBA" id="ARBA00008426"/>
    </source>
</evidence>
<comment type="caution">
    <text evidence="12">The sequence shown here is derived from an EMBL/GenBank/DDBJ whole genome shotgun (WGS) entry which is preliminary data.</text>
</comment>
<evidence type="ECO:0000313" key="13">
    <source>
        <dbReference type="Proteomes" id="UP000005777"/>
    </source>
</evidence>
<dbReference type="InterPro" id="IPR018225">
    <property type="entry name" value="Transaldolase_AS"/>
</dbReference>
<dbReference type="PROSITE" id="PS01054">
    <property type="entry name" value="TRANSALDOLASE_1"/>
    <property type="match status" value="1"/>
</dbReference>
<dbReference type="InterPro" id="IPR001585">
    <property type="entry name" value="TAL/FSA"/>
</dbReference>
<dbReference type="RefSeq" id="WP_006293114.1">
    <property type="nucleotide sequence ID" value="NZ_GG770225.1"/>
</dbReference>